<evidence type="ECO:0000313" key="2">
    <source>
        <dbReference type="Proteomes" id="UP000053099"/>
    </source>
</evidence>
<comment type="caution">
    <text evidence="1">The sequence shown here is derived from an EMBL/GenBank/DDBJ whole genome shotgun (WGS) entry which is preliminary data.</text>
</comment>
<protein>
    <submittedName>
        <fullName evidence="1">Uncharacterized protein</fullName>
    </submittedName>
</protein>
<accession>A0A0N0IRK2</accession>
<dbReference type="PATRIC" id="fig|37636.3.peg.2085"/>
<gene>
    <name evidence="1" type="ORF">AN926_02335</name>
</gene>
<proteinExistence type="predicted"/>
<dbReference type="AlphaFoldDB" id="A0A0N0IRK2"/>
<name>A0A0N0IRK2_THESC</name>
<dbReference type="Proteomes" id="UP000053099">
    <property type="component" value="Unassembled WGS sequence"/>
</dbReference>
<reference evidence="1 2" key="1">
    <citation type="submission" date="2015-09" db="EMBL/GenBank/DDBJ databases">
        <title>Draft genome sequence of Thermus scotoductus strain K1 isolated from a geothermal spring in Nagorno-Karabakh, Armenia.</title>
        <authorList>
            <person name="Saghatelyan A."/>
            <person name="Poghosyan L."/>
            <person name="Panosyan H."/>
            <person name="Birkeland N.-K."/>
        </authorList>
    </citation>
    <scope>NUCLEOTIDE SEQUENCE [LARGE SCALE GENOMIC DNA]</scope>
    <source>
        <strain evidence="1 2">K1</strain>
    </source>
</reference>
<dbReference type="EMBL" id="LJJR01000005">
    <property type="protein sequence ID" value="KPD32707.1"/>
    <property type="molecule type" value="Genomic_DNA"/>
</dbReference>
<organism evidence="1 2">
    <name type="scientific">Thermus scotoductus</name>
    <dbReference type="NCBI Taxonomy" id="37636"/>
    <lineage>
        <taxon>Bacteria</taxon>
        <taxon>Thermotogati</taxon>
        <taxon>Deinococcota</taxon>
        <taxon>Deinococci</taxon>
        <taxon>Thermales</taxon>
        <taxon>Thermaceae</taxon>
        <taxon>Thermus</taxon>
    </lineage>
</organism>
<evidence type="ECO:0000313" key="1">
    <source>
        <dbReference type="EMBL" id="KPD32707.1"/>
    </source>
</evidence>
<dbReference type="RefSeq" id="WP_015716099.1">
    <property type="nucleotide sequence ID" value="NZ_DAHVNI010000044.1"/>
</dbReference>
<sequence>MANPGLIPLAQAEGQGEVLLLRQAQELGFPVGGTWVVGLWEEFARLNNLAERIAWLFQGVFGVRIDEERLLLAAEEAKRAVRESYLLPERAEAFLETLEGKGPFLVRRAGEGTYHLARNPQEALFAVKRLWAEAFRVEAILERYPALFPSALTVLVQEVTTFPPLEGGLLEDPFLSLDLSQALGQRVVAYTWEGTLLRIESVHGG</sequence>